<evidence type="ECO:0000313" key="1">
    <source>
        <dbReference type="EMBL" id="OTF73293.1"/>
    </source>
</evidence>
<evidence type="ECO:0000313" key="2">
    <source>
        <dbReference type="Proteomes" id="UP000194236"/>
    </source>
</evidence>
<reference evidence="1 2" key="1">
    <citation type="submission" date="2017-03" db="EMBL/GenBank/DDBJ databases">
        <title>Genome Survey of Euroglyphus maynei.</title>
        <authorList>
            <person name="Arlian L.G."/>
            <person name="Morgan M.S."/>
            <person name="Rider S.D."/>
        </authorList>
    </citation>
    <scope>NUCLEOTIDE SEQUENCE [LARGE SCALE GENOMIC DNA]</scope>
    <source>
        <strain evidence="1">Arlian Lab</strain>
        <tissue evidence="1">Whole body</tissue>
    </source>
</reference>
<proteinExistence type="predicted"/>
<sequence length="74" mass="8189">MNGDWDAVVFSPDNLIKFLTSLIIFSSNWVLIADDDVVPNLSNENDFHSVSVKDNQNQTLMTNSYSSSSGCSEN</sequence>
<organism evidence="1 2">
    <name type="scientific">Euroglyphus maynei</name>
    <name type="common">Mayne's house dust mite</name>
    <dbReference type="NCBI Taxonomy" id="6958"/>
    <lineage>
        <taxon>Eukaryota</taxon>
        <taxon>Metazoa</taxon>
        <taxon>Ecdysozoa</taxon>
        <taxon>Arthropoda</taxon>
        <taxon>Chelicerata</taxon>
        <taxon>Arachnida</taxon>
        <taxon>Acari</taxon>
        <taxon>Acariformes</taxon>
        <taxon>Sarcoptiformes</taxon>
        <taxon>Astigmata</taxon>
        <taxon>Psoroptidia</taxon>
        <taxon>Analgoidea</taxon>
        <taxon>Pyroglyphidae</taxon>
        <taxon>Pyroglyphinae</taxon>
        <taxon>Euroglyphus</taxon>
    </lineage>
</organism>
<gene>
    <name evidence="1" type="ORF">BLA29_002420</name>
</gene>
<comment type="caution">
    <text evidence="1">The sequence shown here is derived from an EMBL/GenBank/DDBJ whole genome shotgun (WGS) entry which is preliminary data.</text>
</comment>
<accession>A0A1Y3B0A8</accession>
<dbReference type="EMBL" id="MUJZ01052272">
    <property type="protein sequence ID" value="OTF73293.1"/>
    <property type="molecule type" value="Genomic_DNA"/>
</dbReference>
<keyword evidence="2" id="KW-1185">Reference proteome</keyword>
<name>A0A1Y3B0A8_EURMA</name>
<dbReference type="Proteomes" id="UP000194236">
    <property type="component" value="Unassembled WGS sequence"/>
</dbReference>
<protein>
    <submittedName>
        <fullName evidence="1">Uncharacterized protein</fullName>
    </submittedName>
</protein>
<dbReference type="AlphaFoldDB" id="A0A1Y3B0A8"/>